<dbReference type="AlphaFoldDB" id="A0A2J6TQ36"/>
<protein>
    <submittedName>
        <fullName evidence="2">Uncharacterized protein</fullName>
    </submittedName>
</protein>
<proteinExistence type="predicted"/>
<name>A0A2J6TQ36_9HELO</name>
<keyword evidence="3" id="KW-1185">Reference proteome</keyword>
<gene>
    <name evidence="2" type="ORF">K444DRAFT_625729</name>
</gene>
<feature type="region of interest" description="Disordered" evidence="1">
    <location>
        <begin position="1"/>
        <end position="21"/>
    </location>
</feature>
<evidence type="ECO:0000313" key="2">
    <source>
        <dbReference type="EMBL" id="PMD65136.1"/>
    </source>
</evidence>
<dbReference type="GeneID" id="36590637"/>
<organism evidence="2 3">
    <name type="scientific">Hyaloscypha bicolor E</name>
    <dbReference type="NCBI Taxonomy" id="1095630"/>
    <lineage>
        <taxon>Eukaryota</taxon>
        <taxon>Fungi</taxon>
        <taxon>Dikarya</taxon>
        <taxon>Ascomycota</taxon>
        <taxon>Pezizomycotina</taxon>
        <taxon>Leotiomycetes</taxon>
        <taxon>Helotiales</taxon>
        <taxon>Hyaloscyphaceae</taxon>
        <taxon>Hyaloscypha</taxon>
        <taxon>Hyaloscypha bicolor</taxon>
    </lineage>
</organism>
<reference evidence="2 3" key="1">
    <citation type="submission" date="2016-04" db="EMBL/GenBank/DDBJ databases">
        <title>A degradative enzymes factory behind the ericoid mycorrhizal symbiosis.</title>
        <authorList>
            <consortium name="DOE Joint Genome Institute"/>
            <person name="Martino E."/>
            <person name="Morin E."/>
            <person name="Grelet G."/>
            <person name="Kuo A."/>
            <person name="Kohler A."/>
            <person name="Daghino S."/>
            <person name="Barry K."/>
            <person name="Choi C."/>
            <person name="Cichocki N."/>
            <person name="Clum A."/>
            <person name="Copeland A."/>
            <person name="Hainaut M."/>
            <person name="Haridas S."/>
            <person name="Labutti K."/>
            <person name="Lindquist E."/>
            <person name="Lipzen A."/>
            <person name="Khouja H.-R."/>
            <person name="Murat C."/>
            <person name="Ohm R."/>
            <person name="Olson A."/>
            <person name="Spatafora J."/>
            <person name="Veneault-Fourrey C."/>
            <person name="Henrissat B."/>
            <person name="Grigoriev I."/>
            <person name="Martin F."/>
            <person name="Perotto S."/>
        </authorList>
    </citation>
    <scope>NUCLEOTIDE SEQUENCE [LARGE SCALE GENOMIC DNA]</scope>
    <source>
        <strain evidence="2 3">E</strain>
    </source>
</reference>
<dbReference type="RefSeq" id="XP_024742040.1">
    <property type="nucleotide sequence ID" value="XM_024882560.1"/>
</dbReference>
<dbReference type="InParanoid" id="A0A2J6TQ36"/>
<dbReference type="Proteomes" id="UP000235371">
    <property type="component" value="Unassembled WGS sequence"/>
</dbReference>
<feature type="region of interest" description="Disordered" evidence="1">
    <location>
        <begin position="148"/>
        <end position="170"/>
    </location>
</feature>
<accession>A0A2J6TQ36</accession>
<dbReference type="EMBL" id="KZ613747">
    <property type="protein sequence ID" value="PMD65136.1"/>
    <property type="molecule type" value="Genomic_DNA"/>
</dbReference>
<evidence type="ECO:0000313" key="3">
    <source>
        <dbReference type="Proteomes" id="UP000235371"/>
    </source>
</evidence>
<evidence type="ECO:0000256" key="1">
    <source>
        <dbReference type="SAM" id="MobiDB-lite"/>
    </source>
</evidence>
<sequence>MGRPAAAGYVDLGQGTSPHVVNTRNRPRHFSADVAESPTGDHAHFVQISTAPTAAHHAHLPLCWAVGLSSQLPAPCPSLSISMRAVSGSIPPPRASVCKRGQACWYLNFCSLPDGLLAQGCKALHRQICSQQWLNSSAEEERHSVRAAGAGAGAGAGQQTEEAAPENTDSTPYCDRLAHLIVAVSVLRATTAAISIP</sequence>